<feature type="transmembrane region" description="Helical" evidence="8">
    <location>
        <begin position="489"/>
        <end position="516"/>
    </location>
</feature>
<evidence type="ECO:0000256" key="4">
    <source>
        <dbReference type="ARBA" id="ARBA00022692"/>
    </source>
</evidence>
<sequence>MLSPSASSEDLTQMTSPRPTDPLLGHSNVQRRGGRGTGRTATTFAAGESDDSDVDATGNTFENETQAGVRRVEATTTVWSKTHLVAAYANIWFIYFIISIEEVVVGAMEPFVTSAFEKHSLTAAVEVMSSIIGGLTKIPIAKILDTWGRPQGLALTLFVWVLGLVMMASCQNVETFAAAKVFSSVGSQGVTYCLTIFIADTSSLLNRPLMLAFASSPYVITTWVGGPVSDAILNGPGWRWGFGIWTIVTPIVVLPLSALFLWNDRKAENAGLIERRTGSITFQDVKKYMIDVDLVGGVILAGGMALFLLPFNIWSYQAEQWHSPLIIGMIISGIALIVAFVLWEKFLAPVKLVPVRLLMDRTVFSAGIMFIFVFGQSSIWGSFFTSMLYVVWDTSITEATYIHNIYRVGSCLAGILIGLIVHRVGRFKWIAAYYSIPLSMLGVGLLIKFRQASEPLGYVVLCQILVAIAGGPTVLAGEMAMMAPSDHQHVAVLMAILNLFCSVGSAVGSSVSSAIWTGTFRRELVKNLPPDAPIDEIYGDLDKQLSYPVGSVIRNGIARAYSVSQRYMLITSVSLLACAWVCTWFWRDIKLKRVKQVKGTVA</sequence>
<dbReference type="Pfam" id="PF07690">
    <property type="entry name" value="MFS_1"/>
    <property type="match status" value="1"/>
</dbReference>
<dbReference type="InterPro" id="IPR036259">
    <property type="entry name" value="MFS_trans_sf"/>
</dbReference>
<evidence type="ECO:0000313" key="14">
    <source>
        <dbReference type="Proteomes" id="UP001287286"/>
    </source>
</evidence>
<dbReference type="InterPro" id="IPR020846">
    <property type="entry name" value="MFS_dom"/>
</dbReference>
<feature type="region of interest" description="Disordered" evidence="7">
    <location>
        <begin position="1"/>
        <end position="62"/>
    </location>
</feature>
<keyword evidence="4 8" id="KW-0812">Transmembrane</keyword>
<name>A0A179GSD7_PURLI</name>
<dbReference type="OMA" id="YASSSIW"/>
<evidence type="ECO:0000313" key="11">
    <source>
        <dbReference type="EMBL" id="OAQ75215.1"/>
    </source>
</evidence>
<accession>A0A179GSD7</accession>
<dbReference type="KEGG" id="plj:28891419"/>
<protein>
    <submittedName>
        <fullName evidence="12">Siderophore iron transporter</fullName>
    </submittedName>
</protein>
<feature type="transmembrane region" description="Helical" evidence="8">
    <location>
        <begin position="209"/>
        <end position="228"/>
    </location>
</feature>
<dbReference type="PROSITE" id="PS50850">
    <property type="entry name" value="MFS"/>
    <property type="match status" value="1"/>
</dbReference>
<dbReference type="GO" id="GO:0022857">
    <property type="term" value="F:transmembrane transporter activity"/>
    <property type="evidence" value="ECO:0007669"/>
    <property type="project" value="InterPro"/>
</dbReference>
<feature type="transmembrane region" description="Helical" evidence="8">
    <location>
        <begin position="240"/>
        <end position="262"/>
    </location>
</feature>
<feature type="transmembrane region" description="Helical" evidence="8">
    <location>
        <begin position="567"/>
        <end position="586"/>
    </location>
</feature>
<feature type="transmembrane region" description="Helical" evidence="8">
    <location>
        <begin position="429"/>
        <end position="449"/>
    </location>
</feature>
<dbReference type="InterPro" id="IPR011701">
    <property type="entry name" value="MFS"/>
</dbReference>
<feature type="domain" description="Major facilitator superfamily (MFS) profile" evidence="9">
    <location>
        <begin position="87"/>
        <end position="590"/>
    </location>
</feature>
<feature type="transmembrane region" description="Helical" evidence="8">
    <location>
        <begin position="152"/>
        <end position="169"/>
    </location>
</feature>
<dbReference type="AlphaFoldDB" id="A0A179GSD7"/>
<evidence type="ECO:0000313" key="13">
    <source>
        <dbReference type="Proteomes" id="UP000078340"/>
    </source>
</evidence>
<evidence type="ECO:0000313" key="10">
    <source>
        <dbReference type="EMBL" id="KAK4091624.1"/>
    </source>
</evidence>
<dbReference type="PANTHER" id="PTHR23501">
    <property type="entry name" value="MAJOR FACILITATOR SUPERFAMILY"/>
    <property type="match status" value="1"/>
</dbReference>
<reference evidence="10 14" key="3">
    <citation type="journal article" date="2024" name="Microbiol. Resour. Announc.">
        <title>Genome annotations for the ascomycete fungi Trichoderma harzianum, Trichoderma aggressivum, and Purpureocillium lilacinum.</title>
        <authorList>
            <person name="Beijen E.P.W."/>
            <person name="Ohm R.A."/>
        </authorList>
    </citation>
    <scope>NUCLEOTIDE SEQUENCE [LARGE SCALE GENOMIC DNA]</scope>
    <source>
        <strain evidence="10 14">CBS 150709</strain>
    </source>
</reference>
<evidence type="ECO:0000256" key="5">
    <source>
        <dbReference type="ARBA" id="ARBA00022989"/>
    </source>
</evidence>
<evidence type="ECO:0000256" key="6">
    <source>
        <dbReference type="ARBA" id="ARBA00023136"/>
    </source>
</evidence>
<dbReference type="EMBL" id="JAWRVI010000011">
    <property type="protein sequence ID" value="KAK4091624.1"/>
    <property type="molecule type" value="Genomic_DNA"/>
</dbReference>
<evidence type="ECO:0000256" key="1">
    <source>
        <dbReference type="ARBA" id="ARBA00004141"/>
    </source>
</evidence>
<comment type="similarity">
    <text evidence="2">Belongs to the major facilitator superfamily.</text>
</comment>
<feature type="transmembrane region" description="Helical" evidence="8">
    <location>
        <begin position="325"/>
        <end position="343"/>
    </location>
</feature>
<feature type="transmembrane region" description="Helical" evidence="8">
    <location>
        <begin position="294"/>
        <end position="313"/>
    </location>
</feature>
<evidence type="ECO:0000256" key="8">
    <source>
        <dbReference type="SAM" id="Phobius"/>
    </source>
</evidence>
<dbReference type="SUPFAM" id="SSF103473">
    <property type="entry name" value="MFS general substrate transporter"/>
    <property type="match status" value="2"/>
</dbReference>
<dbReference type="Proteomes" id="UP001287286">
    <property type="component" value="Unassembled WGS sequence"/>
</dbReference>
<keyword evidence="14" id="KW-1185">Reference proteome</keyword>
<feature type="transmembrane region" description="Helical" evidence="8">
    <location>
        <begin position="363"/>
        <end position="392"/>
    </location>
</feature>
<feature type="transmembrane region" description="Helical" evidence="8">
    <location>
        <begin position="455"/>
        <end position="477"/>
    </location>
</feature>
<feature type="transmembrane region" description="Helical" evidence="8">
    <location>
        <begin position="404"/>
        <end position="422"/>
    </location>
</feature>
<evidence type="ECO:0000259" key="9">
    <source>
        <dbReference type="PROSITE" id="PS50850"/>
    </source>
</evidence>
<gene>
    <name evidence="10" type="ORF">Purlil1_4054</name>
    <name evidence="11" type="ORF">VFPBJ_09190</name>
    <name evidence="12" type="ORF">VFPFJ_09298</name>
</gene>
<reference evidence="12 13" key="1">
    <citation type="submission" date="2016-02" db="EMBL/GenBank/DDBJ databases">
        <title>Biosynthesis of antibiotic leucinostatins and their inhibition on Phytophthora in bio-control Purpureocillium lilacinum.</title>
        <authorList>
            <person name="Wang G."/>
            <person name="Liu Z."/>
            <person name="Lin R."/>
            <person name="Li E."/>
            <person name="Mao Z."/>
            <person name="Ling J."/>
            <person name="Yin W."/>
            <person name="Xie B."/>
        </authorList>
    </citation>
    <scope>NUCLEOTIDE SEQUENCE [LARGE SCALE GENOMIC DNA]</scope>
    <source>
        <strain evidence="11">PLBJ-1</strain>
        <strain evidence="12">PLFJ-1</strain>
    </source>
</reference>
<keyword evidence="3" id="KW-0813">Transport</keyword>
<evidence type="ECO:0000256" key="7">
    <source>
        <dbReference type="SAM" id="MobiDB-lite"/>
    </source>
</evidence>
<keyword evidence="5 8" id="KW-1133">Transmembrane helix</keyword>
<evidence type="ECO:0000313" key="12">
    <source>
        <dbReference type="EMBL" id="OAQ80845.1"/>
    </source>
</evidence>
<dbReference type="OrthoDB" id="4078873at2759"/>
<dbReference type="Proteomes" id="UP000078340">
    <property type="component" value="Unassembled WGS sequence"/>
</dbReference>
<dbReference type="Gene3D" id="1.20.1250.20">
    <property type="entry name" value="MFS general substrate transporter like domains"/>
    <property type="match status" value="2"/>
</dbReference>
<dbReference type="PANTHER" id="PTHR23501:SF3">
    <property type="entry name" value="MAJOR FACILITATOR SUPERFAMILY (MFS) PROFILE DOMAIN-CONTAINING PROTEIN"/>
    <property type="match status" value="1"/>
</dbReference>
<dbReference type="GO" id="GO:0005886">
    <property type="term" value="C:plasma membrane"/>
    <property type="evidence" value="ECO:0007669"/>
    <property type="project" value="TreeGrafter"/>
</dbReference>
<dbReference type="EMBL" id="LSBH01000008">
    <property type="protein sequence ID" value="OAQ75215.1"/>
    <property type="molecule type" value="Genomic_DNA"/>
</dbReference>
<comment type="subcellular location">
    <subcellularLocation>
        <location evidence="1">Membrane</location>
        <topology evidence="1">Multi-pass membrane protein</topology>
    </subcellularLocation>
</comment>
<feature type="transmembrane region" description="Helical" evidence="8">
    <location>
        <begin position="85"/>
        <end position="108"/>
    </location>
</feature>
<proteinExistence type="inferred from homology"/>
<organism evidence="12 13">
    <name type="scientific">Purpureocillium lilacinum</name>
    <name type="common">Paecilomyces lilacinus</name>
    <dbReference type="NCBI Taxonomy" id="33203"/>
    <lineage>
        <taxon>Eukaryota</taxon>
        <taxon>Fungi</taxon>
        <taxon>Dikarya</taxon>
        <taxon>Ascomycota</taxon>
        <taxon>Pezizomycotina</taxon>
        <taxon>Sordariomycetes</taxon>
        <taxon>Hypocreomycetidae</taxon>
        <taxon>Hypocreales</taxon>
        <taxon>Ophiocordycipitaceae</taxon>
        <taxon>Purpureocillium</taxon>
    </lineage>
</organism>
<evidence type="ECO:0000256" key="3">
    <source>
        <dbReference type="ARBA" id="ARBA00022448"/>
    </source>
</evidence>
<feature type="compositionally biased region" description="Low complexity" evidence="7">
    <location>
        <begin position="38"/>
        <end position="47"/>
    </location>
</feature>
<dbReference type="Proteomes" id="UP000078240">
    <property type="component" value="Unassembled WGS sequence"/>
</dbReference>
<dbReference type="GeneID" id="28891419"/>
<evidence type="ECO:0000256" key="2">
    <source>
        <dbReference type="ARBA" id="ARBA00008335"/>
    </source>
</evidence>
<keyword evidence="6 8" id="KW-0472">Membrane</keyword>
<reference evidence="10" key="2">
    <citation type="submission" date="2023-11" db="EMBL/GenBank/DDBJ databases">
        <authorList>
            <person name="Beijen E."/>
            <person name="Ohm R.A."/>
        </authorList>
    </citation>
    <scope>NUCLEOTIDE SEQUENCE</scope>
    <source>
        <strain evidence="10">CBS 150709</strain>
    </source>
</reference>
<dbReference type="EMBL" id="LSBI01000009">
    <property type="protein sequence ID" value="OAQ80845.1"/>
    <property type="molecule type" value="Genomic_DNA"/>
</dbReference>
<feature type="compositionally biased region" description="Polar residues" evidence="7">
    <location>
        <begin position="1"/>
        <end position="18"/>
    </location>
</feature>
<dbReference type="FunFam" id="1.20.1250.20:FF:000284">
    <property type="entry name" value="Siderophore iron transporter mirB"/>
    <property type="match status" value="1"/>
</dbReference>
<comment type="caution">
    <text evidence="12">The sequence shown here is derived from an EMBL/GenBank/DDBJ whole genome shotgun (WGS) entry which is preliminary data.</text>
</comment>